<feature type="transmembrane region" description="Helical" evidence="1">
    <location>
        <begin position="189"/>
        <end position="207"/>
    </location>
</feature>
<dbReference type="Gene3D" id="3.10.310.50">
    <property type="match status" value="1"/>
</dbReference>
<keyword evidence="5" id="KW-1185">Reference proteome</keyword>
<dbReference type="PANTHER" id="PTHR30373">
    <property type="entry name" value="UPF0603 PROTEIN YGCG"/>
    <property type="match status" value="1"/>
</dbReference>
<evidence type="ECO:0000256" key="2">
    <source>
        <dbReference type="SAM" id="SignalP"/>
    </source>
</evidence>
<evidence type="ECO:0000313" key="4">
    <source>
        <dbReference type="EMBL" id="GAA4027191.1"/>
    </source>
</evidence>
<accession>A0ABP7TJZ0</accession>
<dbReference type="RefSeq" id="WP_425567236.1">
    <property type="nucleotide sequence ID" value="NZ_BAABBR010000001.1"/>
</dbReference>
<dbReference type="Proteomes" id="UP001424459">
    <property type="component" value="Unassembled WGS sequence"/>
</dbReference>
<name>A0ABP7TJZ0_9SPHN</name>
<protein>
    <recommendedName>
        <fullName evidence="3">TPM domain-containing protein</fullName>
    </recommendedName>
</protein>
<organism evidence="4 5">
    <name type="scientific">Sphingomonas rosea</name>
    <dbReference type="NCBI Taxonomy" id="335605"/>
    <lineage>
        <taxon>Bacteria</taxon>
        <taxon>Pseudomonadati</taxon>
        <taxon>Pseudomonadota</taxon>
        <taxon>Alphaproteobacteria</taxon>
        <taxon>Sphingomonadales</taxon>
        <taxon>Sphingomonadaceae</taxon>
        <taxon>Sphingomonas</taxon>
    </lineage>
</organism>
<feature type="signal peptide" evidence="2">
    <location>
        <begin position="1"/>
        <end position="21"/>
    </location>
</feature>
<dbReference type="Pfam" id="PF04536">
    <property type="entry name" value="TPM_phosphatase"/>
    <property type="match status" value="1"/>
</dbReference>
<keyword evidence="1" id="KW-0812">Transmembrane</keyword>
<keyword evidence="2" id="KW-0732">Signal</keyword>
<feature type="chain" id="PRO_5045791526" description="TPM domain-containing protein" evidence="2">
    <location>
        <begin position="22"/>
        <end position="276"/>
    </location>
</feature>
<sequence length="276" mass="28870">MKLRHLLACLFALLLAVPAVAQDFPKLTGRVVDNANLLDPAQEAGLTAKLEALDKQTGRQLVVVTLPSLDGRTIEDYGYRLGRTWAIGDKDKDDGVLLIVAPNERKVRIETGYGARVFLTDALSSVIIRNAITPRFKADDYPGGIDAGVDAIAEQMQLSPAEAARRVKEAEANAARPRPSNNGGDLTPLIFWGFVILFVFLSFARNASGRRYRGKRRGGIDPWVVLWGLDAISRSSRGGGGWGGGGGFGGGGGIGGGGGFSGGGGSFGGGGASGSW</sequence>
<reference evidence="5" key="1">
    <citation type="journal article" date="2019" name="Int. J. Syst. Evol. Microbiol.">
        <title>The Global Catalogue of Microorganisms (GCM) 10K type strain sequencing project: providing services to taxonomists for standard genome sequencing and annotation.</title>
        <authorList>
            <consortium name="The Broad Institute Genomics Platform"/>
            <consortium name="The Broad Institute Genome Sequencing Center for Infectious Disease"/>
            <person name="Wu L."/>
            <person name="Ma J."/>
        </authorList>
    </citation>
    <scope>NUCLEOTIDE SEQUENCE [LARGE SCALE GENOMIC DNA]</scope>
    <source>
        <strain evidence="5">JCM 17564</strain>
    </source>
</reference>
<comment type="caution">
    <text evidence="4">The sequence shown here is derived from an EMBL/GenBank/DDBJ whole genome shotgun (WGS) entry which is preliminary data.</text>
</comment>
<keyword evidence="1" id="KW-1133">Transmembrane helix</keyword>
<evidence type="ECO:0000313" key="5">
    <source>
        <dbReference type="Proteomes" id="UP001424459"/>
    </source>
</evidence>
<dbReference type="InterPro" id="IPR007621">
    <property type="entry name" value="TPM_dom"/>
</dbReference>
<dbReference type="PANTHER" id="PTHR30373:SF2">
    <property type="entry name" value="UPF0603 PROTEIN YGCG"/>
    <property type="match status" value="1"/>
</dbReference>
<evidence type="ECO:0000259" key="3">
    <source>
        <dbReference type="Pfam" id="PF04536"/>
    </source>
</evidence>
<proteinExistence type="predicted"/>
<keyword evidence="1" id="KW-0472">Membrane</keyword>
<gene>
    <name evidence="4" type="ORF">GCM10022281_02310</name>
</gene>
<evidence type="ECO:0000256" key="1">
    <source>
        <dbReference type="SAM" id="Phobius"/>
    </source>
</evidence>
<feature type="domain" description="TPM" evidence="3">
    <location>
        <begin position="31"/>
        <end position="154"/>
    </location>
</feature>
<dbReference type="EMBL" id="BAABBR010000001">
    <property type="protein sequence ID" value="GAA4027191.1"/>
    <property type="molecule type" value="Genomic_DNA"/>
</dbReference>